<evidence type="ECO:0000259" key="6">
    <source>
        <dbReference type="Pfam" id="PF01909"/>
    </source>
</evidence>
<dbReference type="InterPro" id="IPR043519">
    <property type="entry name" value="NT_sf"/>
</dbReference>
<dbReference type="Gene3D" id="1.10.3210.10">
    <property type="entry name" value="Hypothetical protein af1432"/>
    <property type="match status" value="1"/>
</dbReference>
<evidence type="ECO:0000256" key="4">
    <source>
        <dbReference type="ARBA" id="ARBA00022842"/>
    </source>
</evidence>
<evidence type="ECO:0000313" key="10">
    <source>
        <dbReference type="Proteomes" id="UP000529710"/>
    </source>
</evidence>
<evidence type="ECO:0000259" key="8">
    <source>
        <dbReference type="Pfam" id="PF08335"/>
    </source>
</evidence>
<evidence type="ECO:0000259" key="7">
    <source>
        <dbReference type="Pfam" id="PF01966"/>
    </source>
</evidence>
<dbReference type="GO" id="GO:0008773">
    <property type="term" value="F:[protein-PII] uridylyltransferase activity"/>
    <property type="evidence" value="ECO:0007669"/>
    <property type="project" value="InterPro"/>
</dbReference>
<dbReference type="InterPro" id="IPR002934">
    <property type="entry name" value="Polymerase_NTP_transf_dom"/>
</dbReference>
<name>A0A7Y0HU38_9BIFI</name>
<dbReference type="InterPro" id="IPR010043">
    <property type="entry name" value="UTase/UR"/>
</dbReference>
<evidence type="ECO:0000256" key="5">
    <source>
        <dbReference type="ARBA" id="ARBA00023268"/>
    </source>
</evidence>
<proteinExistence type="predicted"/>
<dbReference type="RefSeq" id="WP_169080686.1">
    <property type="nucleotide sequence ID" value="NZ_JAAIIF010000014.1"/>
</dbReference>
<dbReference type="PANTHER" id="PTHR47320:SF1">
    <property type="entry name" value="BIFUNCTIONAL URIDYLYLTRANSFERASE_URIDYLYL-REMOVING ENZYME"/>
    <property type="match status" value="1"/>
</dbReference>
<keyword evidence="5" id="KW-0511">Multifunctional enzyme</keyword>
<gene>
    <name evidence="9" type="ORF">G1C98_1531</name>
</gene>
<evidence type="ECO:0000313" key="9">
    <source>
        <dbReference type="EMBL" id="NMM96795.1"/>
    </source>
</evidence>
<keyword evidence="2 9" id="KW-0548">Nucleotidyltransferase</keyword>
<sequence length="608" mass="66726">MTSAVDGLKQRFMELSRADEDGVYRDGAAKRRARTELAMGCLRALWDEACAAVPFDVPATGVGLGAVGSLARGQVGPSSDLDLVVIYEPKALNDQQLNALANKLWYPLWDSGLDLDQSVRTRAQCEAVTDHDLPAAMGWLDVVPVAGDTELIRSTALSILERWRKAARKRLPELLDSAKSRLDEFGRMEYLNQPDIKEARGGLRDAVLVSALAASWLADRPHGRYDDAVERLLDVRDCIHLVAGKDANRLLSPYQAKVAAMLGLADPTLPEGEREAKSIDDLQTLLARLGRQIAFSLDSTASRAGHSLTHEKPRFAFFQLARTKAHGKREAPKFELLAPGIAKHEGEVVLAPGVDPAADAALALRVGVAAAESGLPIAPGTLNNLRRCPIRDSVWDDESRELFVRLLECSASLLSVWEELDFVDIPGRWIPEWLGVRNRPSASAAHRYTIDRHMVEVVTRLGRMSPSGTPYDDAHYHALLLAGILHDIGKRPGVRDHAAEGARHACAILKRMGYDANTVRWVTVLVREHLTLSDFATGKNPNDPAVGDDLAACVDRDPVLLDMLFDLTRADGSSLGATAGETISKQYGWSRWRETLVRTMYTAARYHM</sequence>
<feature type="domain" description="Polymerase nucleotidyl transferase" evidence="6">
    <location>
        <begin position="58"/>
        <end position="123"/>
    </location>
</feature>
<dbReference type="PANTHER" id="PTHR47320">
    <property type="entry name" value="BIFUNCTIONAL URIDYLYLTRANSFERASE/URIDYLYL-REMOVING ENZYME"/>
    <property type="match status" value="1"/>
</dbReference>
<organism evidence="9 10">
    <name type="scientific">Bifidobacterium erythrocebi</name>
    <dbReference type="NCBI Taxonomy" id="2675325"/>
    <lineage>
        <taxon>Bacteria</taxon>
        <taxon>Bacillati</taxon>
        <taxon>Actinomycetota</taxon>
        <taxon>Actinomycetes</taxon>
        <taxon>Bifidobacteriales</taxon>
        <taxon>Bifidobacteriaceae</taxon>
        <taxon>Bifidobacterium</taxon>
    </lineage>
</organism>
<accession>A0A7Y0HU38</accession>
<dbReference type="SUPFAM" id="SSF81301">
    <property type="entry name" value="Nucleotidyltransferase"/>
    <property type="match status" value="1"/>
</dbReference>
<dbReference type="Proteomes" id="UP000529710">
    <property type="component" value="Unassembled WGS sequence"/>
</dbReference>
<comment type="caution">
    <text evidence="9">The sequence shown here is derived from an EMBL/GenBank/DDBJ whole genome shotgun (WGS) entry which is preliminary data.</text>
</comment>
<dbReference type="InterPro" id="IPR006674">
    <property type="entry name" value="HD_domain"/>
</dbReference>
<reference evidence="9 10" key="1">
    <citation type="submission" date="2020-02" db="EMBL/GenBank/DDBJ databases">
        <title>Characterization of phylogenetic diversity of novel bifidobacterial species isolated in Czech ZOOs.</title>
        <authorList>
            <person name="Lugli G.A."/>
            <person name="Vera N.B."/>
            <person name="Ventura M."/>
        </authorList>
    </citation>
    <scope>NUCLEOTIDE SEQUENCE [LARGE SCALE GENOMIC DNA]</scope>
    <source>
        <strain evidence="9 10">DSM 109960</strain>
    </source>
</reference>
<keyword evidence="4" id="KW-0460">Magnesium</keyword>
<feature type="domain" description="PII-uridylyltransferase/Glutamine-synthetase adenylyltransferase" evidence="8">
    <location>
        <begin position="175"/>
        <end position="266"/>
    </location>
</feature>
<evidence type="ECO:0000256" key="1">
    <source>
        <dbReference type="ARBA" id="ARBA00022679"/>
    </source>
</evidence>
<evidence type="ECO:0000256" key="3">
    <source>
        <dbReference type="ARBA" id="ARBA00022801"/>
    </source>
</evidence>
<protein>
    <submittedName>
        <fullName evidence="9">Protein-PII uridylyltransferase</fullName>
    </submittedName>
</protein>
<keyword evidence="1 9" id="KW-0808">Transferase</keyword>
<keyword evidence="10" id="KW-1185">Reference proteome</keyword>
<dbReference type="EMBL" id="JAAIIF010000014">
    <property type="protein sequence ID" value="NMM96795.1"/>
    <property type="molecule type" value="Genomic_DNA"/>
</dbReference>
<dbReference type="InterPro" id="IPR013546">
    <property type="entry name" value="PII_UdlTrfase/GS_AdlTrfase"/>
</dbReference>
<evidence type="ECO:0000256" key="2">
    <source>
        <dbReference type="ARBA" id="ARBA00022695"/>
    </source>
</evidence>
<dbReference type="AlphaFoldDB" id="A0A7Y0HU38"/>
<dbReference type="Pfam" id="PF01909">
    <property type="entry name" value="NTP_transf_2"/>
    <property type="match status" value="1"/>
</dbReference>
<dbReference type="GO" id="GO:0016787">
    <property type="term" value="F:hydrolase activity"/>
    <property type="evidence" value="ECO:0007669"/>
    <property type="project" value="UniProtKB-KW"/>
</dbReference>
<feature type="domain" description="HD" evidence="7">
    <location>
        <begin position="452"/>
        <end position="534"/>
    </location>
</feature>
<dbReference type="Pfam" id="PF08335">
    <property type="entry name" value="GlnD_UR_UTase"/>
    <property type="match status" value="1"/>
</dbReference>
<dbReference type="SUPFAM" id="SSF109604">
    <property type="entry name" value="HD-domain/PDEase-like"/>
    <property type="match status" value="1"/>
</dbReference>
<dbReference type="CDD" id="cd05401">
    <property type="entry name" value="NT_GlnE_GlnD_like"/>
    <property type="match status" value="1"/>
</dbReference>
<dbReference type="Pfam" id="PF01966">
    <property type="entry name" value="HD"/>
    <property type="match status" value="1"/>
</dbReference>
<keyword evidence="3" id="KW-0378">Hydrolase</keyword>